<dbReference type="GO" id="GO:0000981">
    <property type="term" value="F:DNA-binding transcription factor activity, RNA polymerase II-specific"/>
    <property type="evidence" value="ECO:0007669"/>
    <property type="project" value="InterPro"/>
</dbReference>
<dbReference type="PROSITE" id="PS00027">
    <property type="entry name" value="HOMEOBOX_1"/>
    <property type="match status" value="1"/>
</dbReference>
<evidence type="ECO:0000256" key="6">
    <source>
        <dbReference type="PROSITE-ProRule" id="PRU00108"/>
    </source>
</evidence>
<evidence type="ECO:0000259" key="8">
    <source>
        <dbReference type="PROSITE" id="PS50071"/>
    </source>
</evidence>
<sequence length="436" mass="45808">QLLVSSSGGSGGVGSPCDPREPPPGAPPLPGGIGGIGMGGYDLMTYQRLASALYAHHPGPTLDPTAPTGAPTSPTVLLPHHDPLLHGNVLDLKESLGGLGGAWPYPMYPYPYDLAGYSFTNGYGMAFDAARRKNATRETTATLKAWLQEHKKNPYPTKGEKIMLAIITKMTLTQVSTWFANARRRLKKENKMTWEPRNKTDDDDDEDDDDKDDDGGGTTDDLDSHIDVLGHGEQLMGRPGSPMRPPSPSSTTGGAGGEGGLLPAAAHPASPVKPRIWSLADMASSSSGPTSPSSTLAASAIGKMSLHRPLHLEVSPYARPMPMSPRLPSPHEALLQVYAKSLGLAPPHAPAFPVLSHTFNGLGATLSPPRLTEAPLPPSLQLYSSALTPSTISRPVATRPVPPASPGSRSSPLEQHTLPGGAKITPAPHPTHRPEG</sequence>
<evidence type="ECO:0000256" key="1">
    <source>
        <dbReference type="ARBA" id="ARBA00004123"/>
    </source>
</evidence>
<evidence type="ECO:0000313" key="10">
    <source>
        <dbReference type="Proteomes" id="UP001497623"/>
    </source>
</evidence>
<keyword evidence="5 6" id="KW-0539">Nucleus</keyword>
<feature type="region of interest" description="Disordered" evidence="7">
    <location>
        <begin position="190"/>
        <end position="269"/>
    </location>
</feature>
<evidence type="ECO:0000256" key="4">
    <source>
        <dbReference type="ARBA" id="ARBA00023155"/>
    </source>
</evidence>
<dbReference type="PROSITE" id="PS50071">
    <property type="entry name" value="HOMEOBOX_2"/>
    <property type="match status" value="1"/>
</dbReference>
<dbReference type="Proteomes" id="UP001497623">
    <property type="component" value="Unassembled WGS sequence"/>
</dbReference>
<dbReference type="InterPro" id="IPR008422">
    <property type="entry name" value="KN_HD"/>
</dbReference>
<feature type="compositionally biased region" description="Basic and acidic residues" evidence="7">
    <location>
        <begin position="190"/>
        <end position="200"/>
    </location>
</feature>
<gene>
    <name evidence="9" type="ORF">MNOR_LOCUS3326</name>
</gene>
<evidence type="ECO:0000256" key="3">
    <source>
        <dbReference type="ARBA" id="ARBA00023125"/>
    </source>
</evidence>
<dbReference type="GO" id="GO:0042693">
    <property type="term" value="P:muscle cell fate commitment"/>
    <property type="evidence" value="ECO:0007669"/>
    <property type="project" value="UniProtKB-ARBA"/>
</dbReference>
<comment type="similarity">
    <text evidence="2">Belongs to the TALE/IRO homeobox family.</text>
</comment>
<dbReference type="FunFam" id="1.10.10.60:FF:000003">
    <property type="entry name" value="Iroquois-class homeobox protein IRX"/>
    <property type="match status" value="1"/>
</dbReference>
<comment type="subcellular location">
    <subcellularLocation>
        <location evidence="1 6">Nucleus</location>
    </subcellularLocation>
</comment>
<dbReference type="CDD" id="cd00086">
    <property type="entry name" value="homeodomain"/>
    <property type="match status" value="1"/>
</dbReference>
<feature type="region of interest" description="Disordered" evidence="7">
    <location>
        <begin position="391"/>
        <end position="436"/>
    </location>
</feature>
<dbReference type="AlphaFoldDB" id="A0AAV2PT47"/>
<name>A0AAV2PT47_MEGNR</name>
<feature type="DNA-binding region" description="Homeobox" evidence="6">
    <location>
        <begin position="128"/>
        <end position="190"/>
    </location>
</feature>
<dbReference type="InterPro" id="IPR009057">
    <property type="entry name" value="Homeodomain-like_sf"/>
</dbReference>
<dbReference type="GO" id="GO:0005634">
    <property type="term" value="C:nucleus"/>
    <property type="evidence" value="ECO:0007669"/>
    <property type="project" value="UniProtKB-SubCell"/>
</dbReference>
<dbReference type="GO" id="GO:0000978">
    <property type="term" value="F:RNA polymerase II cis-regulatory region sequence-specific DNA binding"/>
    <property type="evidence" value="ECO:0007669"/>
    <property type="project" value="TreeGrafter"/>
</dbReference>
<reference evidence="9 10" key="1">
    <citation type="submission" date="2024-05" db="EMBL/GenBank/DDBJ databases">
        <authorList>
            <person name="Wallberg A."/>
        </authorList>
    </citation>
    <scope>NUCLEOTIDE SEQUENCE [LARGE SCALE GENOMIC DNA]</scope>
</reference>
<feature type="non-terminal residue" evidence="9">
    <location>
        <position position="1"/>
    </location>
</feature>
<dbReference type="EMBL" id="CAXKWB010001123">
    <property type="protein sequence ID" value="CAL4063386.1"/>
    <property type="molecule type" value="Genomic_DNA"/>
</dbReference>
<evidence type="ECO:0000256" key="2">
    <source>
        <dbReference type="ARBA" id="ARBA00008446"/>
    </source>
</evidence>
<dbReference type="GO" id="GO:0048468">
    <property type="term" value="P:cell development"/>
    <property type="evidence" value="ECO:0007669"/>
    <property type="project" value="TreeGrafter"/>
</dbReference>
<feature type="domain" description="Homeobox" evidence="8">
    <location>
        <begin position="126"/>
        <end position="189"/>
    </location>
</feature>
<dbReference type="InterPro" id="IPR017970">
    <property type="entry name" value="Homeobox_CS"/>
</dbReference>
<evidence type="ECO:0000256" key="5">
    <source>
        <dbReference type="ARBA" id="ARBA00023242"/>
    </source>
</evidence>
<protein>
    <recommendedName>
        <fullName evidence="8">Homeobox domain-containing protein</fullName>
    </recommendedName>
</protein>
<evidence type="ECO:0000256" key="7">
    <source>
        <dbReference type="SAM" id="MobiDB-lite"/>
    </source>
</evidence>
<dbReference type="PANTHER" id="PTHR11211">
    <property type="entry name" value="IROQUOIS-CLASS HOMEODOMAIN PROTEIN IRX"/>
    <property type="match status" value="1"/>
</dbReference>
<proteinExistence type="inferred from homology"/>
<keyword evidence="4 6" id="KW-0371">Homeobox</keyword>
<dbReference type="SUPFAM" id="SSF46689">
    <property type="entry name" value="Homeodomain-like"/>
    <property type="match status" value="1"/>
</dbReference>
<organism evidence="9 10">
    <name type="scientific">Meganyctiphanes norvegica</name>
    <name type="common">Northern krill</name>
    <name type="synonym">Thysanopoda norvegica</name>
    <dbReference type="NCBI Taxonomy" id="48144"/>
    <lineage>
        <taxon>Eukaryota</taxon>
        <taxon>Metazoa</taxon>
        <taxon>Ecdysozoa</taxon>
        <taxon>Arthropoda</taxon>
        <taxon>Crustacea</taxon>
        <taxon>Multicrustacea</taxon>
        <taxon>Malacostraca</taxon>
        <taxon>Eumalacostraca</taxon>
        <taxon>Eucarida</taxon>
        <taxon>Euphausiacea</taxon>
        <taxon>Euphausiidae</taxon>
        <taxon>Meganyctiphanes</taxon>
    </lineage>
</organism>
<dbReference type="Gene3D" id="1.10.10.60">
    <property type="entry name" value="Homeodomain-like"/>
    <property type="match status" value="1"/>
</dbReference>
<dbReference type="InterPro" id="IPR003893">
    <property type="entry name" value="Iroquois_homeo"/>
</dbReference>
<dbReference type="GO" id="GO:0045926">
    <property type="term" value="P:negative regulation of growth"/>
    <property type="evidence" value="ECO:0007669"/>
    <property type="project" value="UniProtKB-ARBA"/>
</dbReference>
<comment type="caution">
    <text evidence="9">The sequence shown here is derived from an EMBL/GenBank/DDBJ whole genome shotgun (WGS) entry which is preliminary data.</text>
</comment>
<dbReference type="SMART" id="SM00548">
    <property type="entry name" value="IRO"/>
    <property type="match status" value="1"/>
</dbReference>
<dbReference type="PANTHER" id="PTHR11211:SF40">
    <property type="entry name" value="MIRROR, ISOFORM C"/>
    <property type="match status" value="1"/>
</dbReference>
<dbReference type="GO" id="GO:0045317">
    <property type="term" value="P:equator specification"/>
    <property type="evidence" value="ECO:0007669"/>
    <property type="project" value="UniProtKB-ARBA"/>
</dbReference>
<dbReference type="GO" id="GO:0030182">
    <property type="term" value="P:neuron differentiation"/>
    <property type="evidence" value="ECO:0007669"/>
    <property type="project" value="TreeGrafter"/>
</dbReference>
<feature type="region of interest" description="Disordered" evidence="7">
    <location>
        <begin position="1"/>
        <end position="32"/>
    </location>
</feature>
<feature type="compositionally biased region" description="Acidic residues" evidence="7">
    <location>
        <begin position="201"/>
        <end position="215"/>
    </location>
</feature>
<keyword evidence="3 6" id="KW-0238">DNA-binding</keyword>
<dbReference type="Pfam" id="PF05920">
    <property type="entry name" value="Homeobox_KN"/>
    <property type="match status" value="1"/>
</dbReference>
<keyword evidence="10" id="KW-1185">Reference proteome</keyword>
<dbReference type="InterPro" id="IPR001356">
    <property type="entry name" value="HD"/>
</dbReference>
<dbReference type="SMART" id="SM00389">
    <property type="entry name" value="HOX"/>
    <property type="match status" value="1"/>
</dbReference>
<evidence type="ECO:0000313" key="9">
    <source>
        <dbReference type="EMBL" id="CAL4063386.1"/>
    </source>
</evidence>
<accession>A0AAV2PT47</accession>